<evidence type="ECO:0000256" key="14">
    <source>
        <dbReference type="ARBA" id="ARBA00023136"/>
    </source>
</evidence>
<keyword evidence="8 16" id="KW-1278">Translocase</keyword>
<dbReference type="EC" id="7.2.1.1" evidence="16 17"/>
<dbReference type="InterPro" id="IPR010204">
    <property type="entry name" value="NqrC"/>
</dbReference>
<keyword evidence="7 16" id="KW-0812">Transmembrane</keyword>
<protein>
    <recommendedName>
        <fullName evidence="16 17">Na(+)-translocating NADH-quinone reductase subunit C</fullName>
        <shortName evidence="16 17">Na(+)-NQR subunit C</shortName>
        <shortName evidence="16 17">Na(+)-translocating NQR subunit C</shortName>
        <ecNumber evidence="16 17">7.2.1.1</ecNumber>
    </recommendedName>
    <alternativeName>
        <fullName evidence="16 17">NQR complex subunit C</fullName>
    </alternativeName>
    <alternativeName>
        <fullName evidence="16 17">NQR-1 subunit C</fullName>
    </alternativeName>
</protein>
<evidence type="ECO:0000256" key="6">
    <source>
        <dbReference type="ARBA" id="ARBA00022643"/>
    </source>
</evidence>
<evidence type="ECO:0000256" key="8">
    <source>
        <dbReference type="ARBA" id="ARBA00022967"/>
    </source>
</evidence>
<comment type="caution">
    <text evidence="20">The sequence shown here is derived from an EMBL/GenBank/DDBJ whole genome shotgun (WGS) entry which is preliminary data.</text>
</comment>
<dbReference type="EMBL" id="JAVRIC010000014">
    <property type="protein sequence ID" value="MDT0497846.1"/>
    <property type="molecule type" value="Genomic_DNA"/>
</dbReference>
<dbReference type="PANTHER" id="PTHR37838">
    <property type="entry name" value="NA(+)-TRANSLOCATING NADH-QUINONE REDUCTASE SUBUNIT C"/>
    <property type="match status" value="1"/>
</dbReference>
<evidence type="ECO:0000256" key="4">
    <source>
        <dbReference type="ARBA" id="ARBA00022553"/>
    </source>
</evidence>
<name>A0ABU2WJ21_9GAMM</name>
<keyword evidence="10 16" id="KW-0520">NAD</keyword>
<comment type="similarity">
    <text evidence="16 17">Belongs to the NqrC family.</text>
</comment>
<keyword evidence="6 16" id="KW-0288">FMN</keyword>
<keyword evidence="11 16" id="KW-0915">Sodium</keyword>
<comment type="subcellular location">
    <subcellularLocation>
        <location evidence="16">Cell membrane</location>
        <topology evidence="16">Single-pass membrane protein</topology>
    </subcellularLocation>
</comment>
<comment type="subunit">
    <text evidence="16 17">Composed of six subunits; NqrA, NqrB, NqrC, NqrD, NqrE and NqrF.</text>
</comment>
<sequence length="255" mass="27838">MKKDSKSYTVLVAFILCLVCSVFVSAAAVILKPVQTVNRVADRQTNILKVLGLWQPGIDVAAVFDDKVESRIIEIESGDYVEGIDPATFDMYKEQKDASSNFTLSSAEDIAGIGAVPKHAIVYLQRDEAGTLKTIVLPVQGYGLWSTMYGYLALEADGNTVRGITFYQQAETPGLGGEVENPNWTALWPGKKVYKDDEVELHLVKGGVNPNAADAEYQVDALAGATLTSRGVTNLIHFWLSDRGFKPYLDRVAKS</sequence>
<evidence type="ECO:0000313" key="21">
    <source>
        <dbReference type="Proteomes" id="UP001254608"/>
    </source>
</evidence>
<feature type="signal peptide" evidence="18">
    <location>
        <begin position="1"/>
        <end position="26"/>
    </location>
</feature>
<evidence type="ECO:0000256" key="3">
    <source>
        <dbReference type="ARBA" id="ARBA00022519"/>
    </source>
</evidence>
<evidence type="ECO:0000256" key="12">
    <source>
        <dbReference type="ARBA" id="ARBA00023065"/>
    </source>
</evidence>
<evidence type="ECO:0000256" key="9">
    <source>
        <dbReference type="ARBA" id="ARBA00022989"/>
    </source>
</evidence>
<dbReference type="PIRSF" id="PIRSF009437">
    <property type="entry name" value="NQR-1_subunit_C"/>
    <property type="match status" value="1"/>
</dbReference>
<dbReference type="PANTHER" id="PTHR37838:SF1">
    <property type="entry name" value="NA(+)-TRANSLOCATING NADH-QUINONE REDUCTASE SUBUNIT C"/>
    <property type="match status" value="1"/>
</dbReference>
<comment type="function">
    <text evidence="16">NQR complex catalyzes the reduction of ubiquinone-1 to ubiquinol by two successive reactions, coupled with the transport of Na(+) ions from the cytoplasm to the periplasm. NqrA to NqrE are probably involved in the second step, the conversion of ubisemiquinone to ubiquinol.</text>
</comment>
<evidence type="ECO:0000256" key="17">
    <source>
        <dbReference type="PIRNR" id="PIRNR009437"/>
    </source>
</evidence>
<gene>
    <name evidence="16" type="primary">nqrC</name>
    <name evidence="20" type="ORF">RM530_10805</name>
</gene>
<evidence type="ECO:0000256" key="16">
    <source>
        <dbReference type="HAMAP-Rule" id="MF_00427"/>
    </source>
</evidence>
<organism evidence="20 21">
    <name type="scientific">Banduia mediterranea</name>
    <dbReference type="NCBI Taxonomy" id="3075609"/>
    <lineage>
        <taxon>Bacteria</taxon>
        <taxon>Pseudomonadati</taxon>
        <taxon>Pseudomonadota</taxon>
        <taxon>Gammaproteobacteria</taxon>
        <taxon>Nevskiales</taxon>
        <taxon>Algiphilaceae</taxon>
        <taxon>Banduia</taxon>
    </lineage>
</organism>
<dbReference type="NCBIfam" id="NF003749">
    <property type="entry name" value="PRK05346.1-5"/>
    <property type="match status" value="1"/>
</dbReference>
<accession>A0ABU2WJ21</accession>
<comment type="caution">
    <text evidence="16">Lacks conserved residue(s) required for the propagation of feature annotation.</text>
</comment>
<evidence type="ECO:0000256" key="5">
    <source>
        <dbReference type="ARBA" id="ARBA00022630"/>
    </source>
</evidence>
<evidence type="ECO:0000256" key="13">
    <source>
        <dbReference type="ARBA" id="ARBA00023075"/>
    </source>
</evidence>
<feature type="domain" description="FMN-binding" evidence="19">
    <location>
        <begin position="143"/>
        <end position="243"/>
    </location>
</feature>
<keyword evidence="13 16" id="KW-0830">Ubiquinone</keyword>
<keyword evidence="1 16" id="KW-0813">Transport</keyword>
<dbReference type="SMART" id="SM00900">
    <property type="entry name" value="FMN_bind"/>
    <property type="match status" value="1"/>
</dbReference>
<evidence type="ECO:0000313" key="20">
    <source>
        <dbReference type="EMBL" id="MDT0497846.1"/>
    </source>
</evidence>
<comment type="catalytic activity">
    <reaction evidence="16 17">
        <text>a ubiquinone + n Na(+)(in) + NADH + H(+) = a ubiquinol + n Na(+)(out) + NAD(+)</text>
        <dbReference type="Rhea" id="RHEA:47748"/>
        <dbReference type="Rhea" id="RHEA-COMP:9565"/>
        <dbReference type="Rhea" id="RHEA-COMP:9566"/>
        <dbReference type="ChEBI" id="CHEBI:15378"/>
        <dbReference type="ChEBI" id="CHEBI:16389"/>
        <dbReference type="ChEBI" id="CHEBI:17976"/>
        <dbReference type="ChEBI" id="CHEBI:29101"/>
        <dbReference type="ChEBI" id="CHEBI:57540"/>
        <dbReference type="ChEBI" id="CHEBI:57945"/>
        <dbReference type="EC" id="7.2.1.1"/>
    </reaction>
</comment>
<keyword evidence="15 16" id="KW-0739">Sodium transport</keyword>
<evidence type="ECO:0000256" key="18">
    <source>
        <dbReference type="SAM" id="SignalP"/>
    </source>
</evidence>
<evidence type="ECO:0000259" key="19">
    <source>
        <dbReference type="SMART" id="SM00900"/>
    </source>
</evidence>
<evidence type="ECO:0000256" key="11">
    <source>
        <dbReference type="ARBA" id="ARBA00023053"/>
    </source>
</evidence>
<keyword evidence="12 16" id="KW-0406">Ion transport</keyword>
<dbReference type="HAMAP" id="MF_00427">
    <property type="entry name" value="NqrC"/>
    <property type="match status" value="1"/>
</dbReference>
<evidence type="ECO:0000256" key="15">
    <source>
        <dbReference type="ARBA" id="ARBA00023201"/>
    </source>
</evidence>
<keyword evidence="14 16" id="KW-0472">Membrane</keyword>
<dbReference type="RefSeq" id="WP_311365238.1">
    <property type="nucleotide sequence ID" value="NZ_JAVRIC010000014.1"/>
</dbReference>
<dbReference type="InterPro" id="IPR007329">
    <property type="entry name" value="FMN-bd"/>
</dbReference>
<keyword evidence="18" id="KW-0732">Signal</keyword>
<evidence type="ECO:0000256" key="10">
    <source>
        <dbReference type="ARBA" id="ARBA00023027"/>
    </source>
</evidence>
<keyword evidence="2 16" id="KW-1003">Cell membrane</keyword>
<feature type="modified residue" description="FMN phosphoryl threonine" evidence="16">
    <location>
        <position position="226"/>
    </location>
</feature>
<dbReference type="Pfam" id="PF04205">
    <property type="entry name" value="FMN_bind"/>
    <property type="match status" value="1"/>
</dbReference>
<keyword evidence="5 16" id="KW-0285">Flavoprotein</keyword>
<evidence type="ECO:0000256" key="7">
    <source>
        <dbReference type="ARBA" id="ARBA00022692"/>
    </source>
</evidence>
<dbReference type="NCBIfam" id="TIGR01938">
    <property type="entry name" value="nqrC"/>
    <property type="match status" value="1"/>
</dbReference>
<evidence type="ECO:0000256" key="1">
    <source>
        <dbReference type="ARBA" id="ARBA00022448"/>
    </source>
</evidence>
<keyword evidence="4 16" id="KW-0597">Phosphoprotein</keyword>
<comment type="cofactor">
    <cofactor evidence="16 17">
        <name>FMN</name>
        <dbReference type="ChEBI" id="CHEBI:58210"/>
    </cofactor>
</comment>
<keyword evidence="21" id="KW-1185">Reference proteome</keyword>
<keyword evidence="9 16" id="KW-1133">Transmembrane helix</keyword>
<proteinExistence type="inferred from homology"/>
<evidence type="ECO:0000256" key="2">
    <source>
        <dbReference type="ARBA" id="ARBA00022475"/>
    </source>
</evidence>
<reference evidence="20 21" key="1">
    <citation type="submission" date="2023-09" db="EMBL/GenBank/DDBJ databases">
        <authorList>
            <person name="Rey-Velasco X."/>
        </authorList>
    </citation>
    <scope>NUCLEOTIDE SEQUENCE [LARGE SCALE GENOMIC DNA]</scope>
    <source>
        <strain evidence="20 21">W345</strain>
    </source>
</reference>
<dbReference type="Proteomes" id="UP001254608">
    <property type="component" value="Unassembled WGS sequence"/>
</dbReference>
<keyword evidence="3" id="KW-0997">Cell inner membrane</keyword>
<feature type="chain" id="PRO_5047140225" description="Na(+)-translocating NADH-quinone reductase subunit C" evidence="18">
    <location>
        <begin position="27"/>
        <end position="255"/>
    </location>
</feature>